<accession>A0ABZ2YPN8</accession>
<evidence type="ECO:0000256" key="1">
    <source>
        <dbReference type="ARBA" id="ARBA00004651"/>
    </source>
</evidence>
<evidence type="ECO:0000256" key="7">
    <source>
        <dbReference type="ARBA" id="ARBA00023136"/>
    </source>
</evidence>
<sequence length="349" mass="39058">MQSIRNTNSLNGKIELVVLSGVLLFFGKTLFIPLFMGLLIAMIMYPVCKKMEDQGATRTLGVTICLLIVIALFAALVTLLLWQIRAFMGDWPLLAQKLEASLMDFREWLALNFQITLEVQDNWLHKQADGIAGFVGPLLTGTIRITANALFTLFMTPVFSALFLYHRRTFVRFLIRILGSERGAQSAVILQQVIRTYFQYIKGMIMVYLIVGILNTIGLYALDVPHAFLFGMLTAIMTIIPYFGIIISALLPISAAWTVHESIWYPLGVIGIFSFVQYLEANIIFPKVVAAQLNVSTWATLVAILAGGIIWGVAGMVLFIPFVAIAKITADHLEEWSHWRLLLSRTPDI</sequence>
<evidence type="ECO:0000256" key="6">
    <source>
        <dbReference type="ARBA" id="ARBA00022989"/>
    </source>
</evidence>
<evidence type="ECO:0000256" key="2">
    <source>
        <dbReference type="ARBA" id="ARBA00009773"/>
    </source>
</evidence>
<feature type="transmembrane region" description="Helical" evidence="8">
    <location>
        <begin position="205"/>
        <end position="222"/>
    </location>
</feature>
<comment type="subcellular location">
    <subcellularLocation>
        <location evidence="1">Cell membrane</location>
        <topology evidence="1">Multi-pass membrane protein</topology>
    </subcellularLocation>
</comment>
<keyword evidence="3" id="KW-0813">Transport</keyword>
<dbReference type="Proteomes" id="UP001485459">
    <property type="component" value="Chromosome"/>
</dbReference>
<evidence type="ECO:0000256" key="5">
    <source>
        <dbReference type="ARBA" id="ARBA00022692"/>
    </source>
</evidence>
<name>A0ABZ2YPN8_9BACT</name>
<dbReference type="InterPro" id="IPR002549">
    <property type="entry name" value="AI-2E-like"/>
</dbReference>
<feature type="transmembrane region" description="Helical" evidence="8">
    <location>
        <begin position="263"/>
        <end position="285"/>
    </location>
</feature>
<dbReference type="EMBL" id="CP149822">
    <property type="protein sequence ID" value="WZN40804.1"/>
    <property type="molecule type" value="Genomic_DNA"/>
</dbReference>
<organism evidence="9 10">
    <name type="scientific">Chitinophaga pollutisoli</name>
    <dbReference type="NCBI Taxonomy" id="3133966"/>
    <lineage>
        <taxon>Bacteria</taxon>
        <taxon>Pseudomonadati</taxon>
        <taxon>Bacteroidota</taxon>
        <taxon>Chitinophagia</taxon>
        <taxon>Chitinophagales</taxon>
        <taxon>Chitinophagaceae</taxon>
        <taxon>Chitinophaga</taxon>
    </lineage>
</organism>
<evidence type="ECO:0000256" key="4">
    <source>
        <dbReference type="ARBA" id="ARBA00022475"/>
    </source>
</evidence>
<keyword evidence="7 8" id="KW-0472">Membrane</keyword>
<evidence type="ECO:0000313" key="9">
    <source>
        <dbReference type="EMBL" id="WZN40804.1"/>
    </source>
</evidence>
<keyword evidence="4" id="KW-1003">Cell membrane</keyword>
<dbReference type="RefSeq" id="WP_341835669.1">
    <property type="nucleotide sequence ID" value="NZ_CP149822.1"/>
</dbReference>
<keyword evidence="6 8" id="KW-1133">Transmembrane helix</keyword>
<dbReference type="PANTHER" id="PTHR21716">
    <property type="entry name" value="TRANSMEMBRANE PROTEIN"/>
    <property type="match status" value="1"/>
</dbReference>
<evidence type="ECO:0000256" key="8">
    <source>
        <dbReference type="SAM" id="Phobius"/>
    </source>
</evidence>
<keyword evidence="5 8" id="KW-0812">Transmembrane</keyword>
<reference evidence="10" key="1">
    <citation type="submission" date="2024-03" db="EMBL/GenBank/DDBJ databases">
        <title>Chitinophaga horti sp. nov., isolated from garden soil.</title>
        <authorList>
            <person name="Lee D.S."/>
            <person name="Han D.M."/>
            <person name="Baek J.H."/>
            <person name="Choi D.G."/>
            <person name="Jeon J.H."/>
            <person name="Jeon C.O."/>
        </authorList>
    </citation>
    <scope>NUCLEOTIDE SEQUENCE [LARGE SCALE GENOMIC DNA]</scope>
    <source>
        <strain evidence="10">GPA1</strain>
    </source>
</reference>
<evidence type="ECO:0000256" key="3">
    <source>
        <dbReference type="ARBA" id="ARBA00022448"/>
    </source>
</evidence>
<dbReference type="Pfam" id="PF01594">
    <property type="entry name" value="AI-2E_transport"/>
    <property type="match status" value="1"/>
</dbReference>
<feature type="transmembrane region" description="Helical" evidence="8">
    <location>
        <begin position="297"/>
        <end position="325"/>
    </location>
</feature>
<keyword evidence="10" id="KW-1185">Reference proteome</keyword>
<feature type="transmembrane region" description="Helical" evidence="8">
    <location>
        <begin position="60"/>
        <end position="84"/>
    </location>
</feature>
<gene>
    <name evidence="9" type="ORF">WJU16_22850</name>
</gene>
<feature type="transmembrane region" description="Helical" evidence="8">
    <location>
        <begin position="145"/>
        <end position="165"/>
    </location>
</feature>
<evidence type="ECO:0000313" key="10">
    <source>
        <dbReference type="Proteomes" id="UP001485459"/>
    </source>
</evidence>
<proteinExistence type="inferred from homology"/>
<comment type="similarity">
    <text evidence="2">Belongs to the autoinducer-2 exporter (AI-2E) (TC 2.A.86) family.</text>
</comment>
<protein>
    <submittedName>
        <fullName evidence="9">AI-2E family transporter</fullName>
    </submittedName>
</protein>
<dbReference type="PANTHER" id="PTHR21716:SF53">
    <property type="entry name" value="PERMEASE PERM-RELATED"/>
    <property type="match status" value="1"/>
</dbReference>
<feature type="transmembrane region" description="Helical" evidence="8">
    <location>
        <begin position="30"/>
        <end position="48"/>
    </location>
</feature>
<feature type="transmembrane region" description="Helical" evidence="8">
    <location>
        <begin position="228"/>
        <end position="251"/>
    </location>
</feature>